<dbReference type="RefSeq" id="XP_004035576.1">
    <property type="nucleotide sequence ID" value="XM_004035528.1"/>
</dbReference>
<sequence>MVQDQKEQNIQKKQQKKNFHSVVLILVDVVFQKVNMCHQDILKKKIQIKQLNTQKTHLMQNIFIFGEDLWEQQVLYYIHKNFRKTQKDQLQIVLIQIYRKQHIKKQIYLIFQQNQQWRKLENKYKKILDTISQKLVYQKKSKKQNKFPLCSLFLKKIALFLIKTHQKYILYIKVSKKNYLCYW</sequence>
<evidence type="ECO:0000313" key="1">
    <source>
        <dbReference type="EMBL" id="EGR32090.1"/>
    </source>
</evidence>
<dbReference type="EMBL" id="GL983798">
    <property type="protein sequence ID" value="EGR32090.1"/>
    <property type="molecule type" value="Genomic_DNA"/>
</dbReference>
<dbReference type="Proteomes" id="UP000008983">
    <property type="component" value="Unassembled WGS sequence"/>
</dbReference>
<dbReference type="InParanoid" id="G0QRQ5"/>
<accession>G0QRQ5</accession>
<evidence type="ECO:0000313" key="2">
    <source>
        <dbReference type="Proteomes" id="UP000008983"/>
    </source>
</evidence>
<name>G0QRQ5_ICHMU</name>
<dbReference type="AlphaFoldDB" id="G0QRQ5"/>
<protein>
    <submittedName>
        <fullName evidence="1">Uncharacterized protein</fullName>
    </submittedName>
</protein>
<dbReference type="GeneID" id="14908243"/>
<keyword evidence="2" id="KW-1185">Reference proteome</keyword>
<proteinExistence type="predicted"/>
<reference evidence="1 2" key="1">
    <citation type="submission" date="2011-07" db="EMBL/GenBank/DDBJ databases">
        <authorList>
            <person name="Coyne R."/>
            <person name="Brami D."/>
            <person name="Johnson J."/>
            <person name="Hostetler J."/>
            <person name="Hannick L."/>
            <person name="Clark T."/>
            <person name="Cassidy-Hanley D."/>
            <person name="Inman J."/>
        </authorList>
    </citation>
    <scope>NUCLEOTIDE SEQUENCE [LARGE SCALE GENOMIC DNA]</scope>
    <source>
        <strain evidence="1 2">G5</strain>
    </source>
</reference>
<gene>
    <name evidence="1" type="ORF">IMG5_097040</name>
</gene>
<organism evidence="1 2">
    <name type="scientific">Ichthyophthirius multifiliis</name>
    <name type="common">White spot disease agent</name>
    <name type="synonym">Ich</name>
    <dbReference type="NCBI Taxonomy" id="5932"/>
    <lineage>
        <taxon>Eukaryota</taxon>
        <taxon>Sar</taxon>
        <taxon>Alveolata</taxon>
        <taxon>Ciliophora</taxon>
        <taxon>Intramacronucleata</taxon>
        <taxon>Oligohymenophorea</taxon>
        <taxon>Hymenostomatida</taxon>
        <taxon>Ophryoglenina</taxon>
        <taxon>Ichthyophthirius</taxon>
    </lineage>
</organism>